<evidence type="ECO:0000259" key="5">
    <source>
        <dbReference type="PROSITE" id="PS50931"/>
    </source>
</evidence>
<evidence type="ECO:0000256" key="3">
    <source>
        <dbReference type="ARBA" id="ARBA00023125"/>
    </source>
</evidence>
<evidence type="ECO:0000256" key="2">
    <source>
        <dbReference type="ARBA" id="ARBA00023015"/>
    </source>
</evidence>
<gene>
    <name evidence="6" type="primary">pgrR_1</name>
    <name evidence="6" type="ORF">CUZ56_00331</name>
</gene>
<dbReference type="GO" id="GO:0006351">
    <property type="term" value="P:DNA-templated transcription"/>
    <property type="evidence" value="ECO:0007669"/>
    <property type="project" value="TreeGrafter"/>
</dbReference>
<name>A0A433SGG0_9BURK</name>
<organism evidence="6 7">
    <name type="scientific">Saezia sanguinis</name>
    <dbReference type="NCBI Taxonomy" id="1965230"/>
    <lineage>
        <taxon>Bacteria</taxon>
        <taxon>Pseudomonadati</taxon>
        <taxon>Pseudomonadota</taxon>
        <taxon>Betaproteobacteria</taxon>
        <taxon>Burkholderiales</taxon>
        <taxon>Saeziaceae</taxon>
        <taxon>Saezia</taxon>
    </lineage>
</organism>
<dbReference type="CDD" id="cd08474">
    <property type="entry name" value="PBP2_CrgA_like_5"/>
    <property type="match status" value="1"/>
</dbReference>
<comment type="caution">
    <text evidence="6">The sequence shown here is derived from an EMBL/GenBank/DDBJ whole genome shotgun (WGS) entry which is preliminary data.</text>
</comment>
<dbReference type="Gene3D" id="1.10.10.10">
    <property type="entry name" value="Winged helix-like DNA-binding domain superfamily/Winged helix DNA-binding domain"/>
    <property type="match status" value="1"/>
</dbReference>
<dbReference type="AlphaFoldDB" id="A0A433SGG0"/>
<evidence type="ECO:0000313" key="7">
    <source>
        <dbReference type="Proteomes" id="UP000286947"/>
    </source>
</evidence>
<dbReference type="SUPFAM" id="SSF46785">
    <property type="entry name" value="Winged helix' DNA-binding domain"/>
    <property type="match status" value="1"/>
</dbReference>
<dbReference type="GO" id="GO:0003700">
    <property type="term" value="F:DNA-binding transcription factor activity"/>
    <property type="evidence" value="ECO:0007669"/>
    <property type="project" value="InterPro"/>
</dbReference>
<evidence type="ECO:0000256" key="1">
    <source>
        <dbReference type="ARBA" id="ARBA00009437"/>
    </source>
</evidence>
<dbReference type="Pfam" id="PF03466">
    <property type="entry name" value="LysR_substrate"/>
    <property type="match status" value="1"/>
</dbReference>
<dbReference type="Gene3D" id="3.40.190.290">
    <property type="match status" value="1"/>
</dbReference>
<dbReference type="PANTHER" id="PTHR30537">
    <property type="entry name" value="HTH-TYPE TRANSCRIPTIONAL REGULATOR"/>
    <property type="match status" value="1"/>
</dbReference>
<dbReference type="InterPro" id="IPR036390">
    <property type="entry name" value="WH_DNA-bd_sf"/>
</dbReference>
<dbReference type="PROSITE" id="PS50931">
    <property type="entry name" value="HTH_LYSR"/>
    <property type="match status" value="1"/>
</dbReference>
<dbReference type="FunFam" id="3.40.190.290:FF:000012">
    <property type="entry name" value="Transcriptional regulator, LysR family"/>
    <property type="match status" value="1"/>
</dbReference>
<accession>A0A433SGG0</accession>
<feature type="domain" description="HTH lysR-type" evidence="5">
    <location>
        <begin position="4"/>
        <end position="61"/>
    </location>
</feature>
<keyword evidence="4" id="KW-0804">Transcription</keyword>
<dbReference type="SUPFAM" id="SSF53850">
    <property type="entry name" value="Periplasmic binding protein-like II"/>
    <property type="match status" value="1"/>
</dbReference>
<comment type="similarity">
    <text evidence="1">Belongs to the LysR transcriptional regulatory family.</text>
</comment>
<dbReference type="RefSeq" id="WP_126977576.1">
    <property type="nucleotide sequence ID" value="NZ_PQSP01000001.1"/>
</dbReference>
<evidence type="ECO:0000313" key="6">
    <source>
        <dbReference type="EMBL" id="RUS67851.1"/>
    </source>
</evidence>
<dbReference type="OrthoDB" id="5525645at2"/>
<dbReference type="Proteomes" id="UP000286947">
    <property type="component" value="Unassembled WGS sequence"/>
</dbReference>
<evidence type="ECO:0000256" key="4">
    <source>
        <dbReference type="ARBA" id="ARBA00023163"/>
    </source>
</evidence>
<dbReference type="Pfam" id="PF00126">
    <property type="entry name" value="HTH_1"/>
    <property type="match status" value="1"/>
</dbReference>
<sequence>MLHDNLNDLIAFMVVAQERSFTRAAAKMGVSPSALSHTMRNLEERMKLRLLTRTTRSVSATEAGEYVLENIQPLIEEMQNRLAVLSEFKNVPSGTIRINAAEHAVNTILLPKLTKFLPQYPDIKVEVAINYGLIDIVEQKFDAGVRLGENLDNDMIAVRIGPDMRMAVVATPAYFQQYARPEIPQDLARHNCINLRLPRYDNLYAWEFEKEGRQLKVQVHGQLIFNQTSQRLDAALAGAGIAYVPEDLVRGHIKHGRLVRVLEDWCEPFTGYHLYYPNRRQPSKAFSLLLDALRYAPGKEG</sequence>
<keyword evidence="7" id="KW-1185">Reference proteome</keyword>
<keyword evidence="2" id="KW-0805">Transcription regulation</keyword>
<dbReference type="FunFam" id="1.10.10.10:FF:000001">
    <property type="entry name" value="LysR family transcriptional regulator"/>
    <property type="match status" value="1"/>
</dbReference>
<dbReference type="InterPro" id="IPR058163">
    <property type="entry name" value="LysR-type_TF_proteobact-type"/>
</dbReference>
<dbReference type="GO" id="GO:0043565">
    <property type="term" value="F:sequence-specific DNA binding"/>
    <property type="evidence" value="ECO:0007669"/>
    <property type="project" value="TreeGrafter"/>
</dbReference>
<dbReference type="InterPro" id="IPR000847">
    <property type="entry name" value="LysR_HTH_N"/>
</dbReference>
<dbReference type="PANTHER" id="PTHR30537:SF1">
    <property type="entry name" value="HTH-TYPE TRANSCRIPTIONAL REGULATOR PGRR"/>
    <property type="match status" value="1"/>
</dbReference>
<keyword evidence="3" id="KW-0238">DNA-binding</keyword>
<reference evidence="6 7" key="1">
    <citation type="submission" date="2018-01" db="EMBL/GenBank/DDBJ databases">
        <title>Saezia sanguinis gen. nov., sp. nov., in the order Burkholderiales isolated from human blood.</title>
        <authorList>
            <person name="Medina-Pascual M.J."/>
            <person name="Valdezate S."/>
            <person name="Monzon S."/>
            <person name="Cuesta I."/>
            <person name="Carrasco G."/>
            <person name="Villalon P."/>
            <person name="Saez-Nieto J.A."/>
        </authorList>
    </citation>
    <scope>NUCLEOTIDE SEQUENCE [LARGE SCALE GENOMIC DNA]</scope>
    <source>
        <strain evidence="6 7">CNM695-12</strain>
    </source>
</reference>
<protein>
    <submittedName>
        <fullName evidence="6">HTH-type transcriptional regulator PgrR</fullName>
    </submittedName>
</protein>
<dbReference type="InterPro" id="IPR036388">
    <property type="entry name" value="WH-like_DNA-bd_sf"/>
</dbReference>
<proteinExistence type="inferred from homology"/>
<dbReference type="EMBL" id="PQSP01000001">
    <property type="protein sequence ID" value="RUS67851.1"/>
    <property type="molecule type" value="Genomic_DNA"/>
</dbReference>
<dbReference type="InterPro" id="IPR005119">
    <property type="entry name" value="LysR_subst-bd"/>
</dbReference>